<comment type="similarity">
    <text evidence="2">Belongs to the vacuolar ATPase subunit S1 family.</text>
</comment>
<evidence type="ECO:0000256" key="2">
    <source>
        <dbReference type="ARBA" id="ARBA00009037"/>
    </source>
</evidence>
<gene>
    <name evidence="10" type="ORF">RR48_01863</name>
</gene>
<dbReference type="GO" id="GO:0030641">
    <property type="term" value="P:regulation of cellular pH"/>
    <property type="evidence" value="ECO:0007669"/>
    <property type="project" value="TreeGrafter"/>
</dbReference>
<dbReference type="GO" id="GO:0033176">
    <property type="term" value="C:proton-transporting V-type ATPase complex"/>
    <property type="evidence" value="ECO:0007669"/>
    <property type="project" value="TreeGrafter"/>
</dbReference>
<dbReference type="Proteomes" id="UP000053240">
    <property type="component" value="Unassembled WGS sequence"/>
</dbReference>
<keyword evidence="3 6" id="KW-0812">Transmembrane</keyword>
<dbReference type="InterPro" id="IPR046755">
    <property type="entry name" value="VAS1_LD"/>
</dbReference>
<feature type="domain" description="V-type proton ATPase subunit S1/VOA1 transmembrane" evidence="9">
    <location>
        <begin position="374"/>
        <end position="412"/>
    </location>
</feature>
<feature type="signal peptide" evidence="7">
    <location>
        <begin position="1"/>
        <end position="22"/>
    </location>
</feature>
<evidence type="ECO:0000256" key="3">
    <source>
        <dbReference type="ARBA" id="ARBA00022692"/>
    </source>
</evidence>
<evidence type="ECO:0000259" key="9">
    <source>
        <dbReference type="Pfam" id="PF20520"/>
    </source>
</evidence>
<dbReference type="GO" id="GO:0001671">
    <property type="term" value="F:ATPase activator activity"/>
    <property type="evidence" value="ECO:0007669"/>
    <property type="project" value="TreeGrafter"/>
</dbReference>
<reference evidence="10 11" key="1">
    <citation type="journal article" date="2015" name="Nat. Commun.">
        <title>Outbred genome sequencing and CRISPR/Cas9 gene editing in butterflies.</title>
        <authorList>
            <person name="Li X."/>
            <person name="Fan D."/>
            <person name="Zhang W."/>
            <person name="Liu G."/>
            <person name="Zhang L."/>
            <person name="Zhao L."/>
            <person name="Fang X."/>
            <person name="Chen L."/>
            <person name="Dong Y."/>
            <person name="Chen Y."/>
            <person name="Ding Y."/>
            <person name="Zhao R."/>
            <person name="Feng M."/>
            <person name="Zhu Y."/>
            <person name="Feng Y."/>
            <person name="Jiang X."/>
            <person name="Zhu D."/>
            <person name="Xiang H."/>
            <person name="Feng X."/>
            <person name="Li S."/>
            <person name="Wang J."/>
            <person name="Zhang G."/>
            <person name="Kronforst M.R."/>
            <person name="Wang W."/>
        </authorList>
    </citation>
    <scope>NUCLEOTIDE SEQUENCE [LARGE SCALE GENOMIC DNA]</scope>
    <source>
        <strain evidence="10">Ya'a_city_454_Pm</strain>
        <tissue evidence="10">Whole body</tissue>
    </source>
</reference>
<evidence type="ECO:0000313" key="10">
    <source>
        <dbReference type="EMBL" id="KPJ17529.1"/>
    </source>
</evidence>
<dbReference type="Pfam" id="PF05827">
    <property type="entry name" value="VAS1_LD"/>
    <property type="match status" value="1"/>
</dbReference>
<dbReference type="InParanoid" id="A0A0N1IPQ5"/>
<evidence type="ECO:0000256" key="6">
    <source>
        <dbReference type="SAM" id="Phobius"/>
    </source>
</evidence>
<dbReference type="InterPro" id="IPR008388">
    <property type="entry name" value="Ac45_acc_su"/>
</dbReference>
<proteinExistence type="inferred from homology"/>
<keyword evidence="4 6" id="KW-1133">Transmembrane helix</keyword>
<evidence type="ECO:0000256" key="4">
    <source>
        <dbReference type="ARBA" id="ARBA00022989"/>
    </source>
</evidence>
<dbReference type="PANTHER" id="PTHR12471:SF7">
    <property type="entry name" value="V-TYPE PROTON ATPASE SUBUNIT S1"/>
    <property type="match status" value="1"/>
</dbReference>
<protein>
    <submittedName>
        <fullName evidence="10">V-type proton ATPase subunit S1</fullName>
    </submittedName>
</protein>
<feature type="chain" id="PRO_5005874102" evidence="7">
    <location>
        <begin position="23"/>
        <end position="424"/>
    </location>
</feature>
<accession>A0A0N1IPQ5</accession>
<dbReference type="PANTHER" id="PTHR12471">
    <property type="entry name" value="VACUOLAR ATP SYNTHASE SUBUNIT S1"/>
    <property type="match status" value="1"/>
</dbReference>
<keyword evidence="11" id="KW-1185">Reference proteome</keyword>
<dbReference type="AlphaFoldDB" id="A0A0N1IPQ5"/>
<feature type="transmembrane region" description="Helical" evidence="6">
    <location>
        <begin position="380"/>
        <end position="399"/>
    </location>
</feature>
<dbReference type="FunCoup" id="A0A0N1IPQ5">
    <property type="interactions" value="167"/>
</dbReference>
<evidence type="ECO:0000259" key="8">
    <source>
        <dbReference type="Pfam" id="PF05827"/>
    </source>
</evidence>
<dbReference type="EMBL" id="KQ460130">
    <property type="protein sequence ID" value="KPJ17529.1"/>
    <property type="molecule type" value="Genomic_DNA"/>
</dbReference>
<evidence type="ECO:0000313" key="11">
    <source>
        <dbReference type="Proteomes" id="UP000053240"/>
    </source>
</evidence>
<keyword evidence="7" id="KW-0732">Signal</keyword>
<dbReference type="STRING" id="76193.A0A0N1IPQ5"/>
<feature type="domain" description="V-type proton ATPase subunit S1 luminal" evidence="8">
    <location>
        <begin position="226"/>
        <end position="325"/>
    </location>
</feature>
<dbReference type="Pfam" id="PF20520">
    <property type="entry name" value="Ac45-VOA1_TM"/>
    <property type="match status" value="1"/>
</dbReference>
<keyword evidence="5 6" id="KW-0472">Membrane</keyword>
<name>A0A0N1IPQ5_PAPMA</name>
<evidence type="ECO:0000256" key="1">
    <source>
        <dbReference type="ARBA" id="ARBA00004167"/>
    </source>
</evidence>
<dbReference type="InterPro" id="IPR046756">
    <property type="entry name" value="VAS1/VOA1_TM"/>
</dbReference>
<evidence type="ECO:0000256" key="5">
    <source>
        <dbReference type="ARBA" id="ARBA00023136"/>
    </source>
</evidence>
<sequence length="424" mass="47952">MAYCRLVFPLLVLSVVQSYASSVPVFLWGDLPKTSLKSNPLTAVSPKEFEDVLKEELSGDAFTVIFIEETLSVEDFSSKTSDGEVPLRYLRANLGDSYYLPSVTDALEALNSFADVEKENQVKLTENGLSAEIEPEGGKFLFIELKDANEKDTRADLLRRHNDFMEDMFAKLQNRYEKVVAIYTARNPSWTVSESHRVRRQATEDNKVYRLDGLLLYVEDIVLTESNKTTHLDNLESSTSTFNETGNTMSTNMKFGADDIQLNFVHKNGYWTFNNVVLTRSTLSEVLYPEIEVYSLTGWSYRCSEKVTFSTVNETINFSLTFKDMERRLCGDSQSGASAGIAIDPSVQRPNVQPFFKTMNASDLVFGDSFNCIGFFSVPIWSGLFVVFIFLAITFYGIMMMMDIRTMDRFDDPKGKTITINAAE</sequence>
<organism evidence="10 11">
    <name type="scientific">Papilio machaon</name>
    <name type="common">Old World swallowtail butterfly</name>
    <dbReference type="NCBI Taxonomy" id="76193"/>
    <lineage>
        <taxon>Eukaryota</taxon>
        <taxon>Metazoa</taxon>
        <taxon>Ecdysozoa</taxon>
        <taxon>Arthropoda</taxon>
        <taxon>Hexapoda</taxon>
        <taxon>Insecta</taxon>
        <taxon>Pterygota</taxon>
        <taxon>Neoptera</taxon>
        <taxon>Endopterygota</taxon>
        <taxon>Lepidoptera</taxon>
        <taxon>Glossata</taxon>
        <taxon>Ditrysia</taxon>
        <taxon>Papilionoidea</taxon>
        <taxon>Papilionidae</taxon>
        <taxon>Papilioninae</taxon>
        <taxon>Papilio</taxon>
    </lineage>
</organism>
<evidence type="ECO:0000256" key="7">
    <source>
        <dbReference type="SAM" id="SignalP"/>
    </source>
</evidence>
<comment type="subcellular location">
    <subcellularLocation>
        <location evidence="1">Membrane</location>
        <topology evidence="1">Single-pass membrane protein</topology>
    </subcellularLocation>
</comment>